<feature type="active site" description="Nucleophile; methyl group acceptor" evidence="9">
    <location>
        <position position="137"/>
    </location>
</feature>
<dbReference type="GO" id="GO:0032259">
    <property type="term" value="P:methylation"/>
    <property type="evidence" value="ECO:0007669"/>
    <property type="project" value="UniProtKB-KW"/>
</dbReference>
<evidence type="ECO:0000313" key="13">
    <source>
        <dbReference type="Proteomes" id="UP000886861"/>
    </source>
</evidence>
<dbReference type="PANTHER" id="PTHR10815:SF5">
    <property type="entry name" value="METHYLATED-DNA--PROTEIN-CYSTEINE METHYLTRANSFERASE"/>
    <property type="match status" value="1"/>
</dbReference>
<evidence type="ECO:0000256" key="7">
    <source>
        <dbReference type="ARBA" id="ARBA00023204"/>
    </source>
</evidence>
<keyword evidence="6 9" id="KW-0227">DNA damage</keyword>
<protein>
    <recommendedName>
        <fullName evidence="9">Methylated-DNA--protein-cysteine methyltransferase</fullName>
        <ecNumber evidence="9">2.1.1.63</ecNumber>
    </recommendedName>
    <alternativeName>
        <fullName evidence="9">6-O-methylguanine-DNA methyltransferase</fullName>
        <shortName evidence="9">MGMT</shortName>
    </alternativeName>
    <alternativeName>
        <fullName evidence="9">O-6-methylguanine-DNA-alkyltransferase</fullName>
    </alternativeName>
</protein>
<dbReference type="CDD" id="cd06445">
    <property type="entry name" value="ATase"/>
    <property type="match status" value="1"/>
</dbReference>
<dbReference type="InterPro" id="IPR023546">
    <property type="entry name" value="MGMT"/>
</dbReference>
<comment type="similarity">
    <text evidence="2 9">Belongs to the MGMT family.</text>
</comment>
<keyword evidence="4 9" id="KW-0489">Methyltransferase</keyword>
<dbReference type="InterPro" id="IPR036631">
    <property type="entry name" value="MGMT_N_sf"/>
</dbReference>
<organism evidence="12 13">
    <name type="scientific">Candidatus Caccopulliclostridium gallistercoris</name>
    <dbReference type="NCBI Taxonomy" id="2840719"/>
    <lineage>
        <taxon>Bacteria</taxon>
        <taxon>Bacillati</taxon>
        <taxon>Bacillota</taxon>
        <taxon>Clostridia</taxon>
        <taxon>Candidatus Caccopulliclostridium</taxon>
    </lineage>
</organism>
<dbReference type="FunFam" id="1.10.10.10:FF:000214">
    <property type="entry name" value="Methylated-DNA--protein-cysteine methyltransferase"/>
    <property type="match status" value="1"/>
</dbReference>
<evidence type="ECO:0000256" key="8">
    <source>
        <dbReference type="ARBA" id="ARBA00049348"/>
    </source>
</evidence>
<reference evidence="12" key="2">
    <citation type="journal article" date="2021" name="PeerJ">
        <title>Extensive microbial diversity within the chicken gut microbiome revealed by metagenomics and culture.</title>
        <authorList>
            <person name="Gilroy R."/>
            <person name="Ravi A."/>
            <person name="Getino M."/>
            <person name="Pursley I."/>
            <person name="Horton D.L."/>
            <person name="Alikhan N.F."/>
            <person name="Baker D."/>
            <person name="Gharbi K."/>
            <person name="Hall N."/>
            <person name="Watson M."/>
            <person name="Adriaenssens E.M."/>
            <person name="Foster-Nyarko E."/>
            <person name="Jarju S."/>
            <person name="Secka A."/>
            <person name="Antonio M."/>
            <person name="Oren A."/>
            <person name="Chaudhuri R.R."/>
            <person name="La Ragione R."/>
            <person name="Hildebrand F."/>
            <person name="Pallen M.J."/>
        </authorList>
    </citation>
    <scope>NUCLEOTIDE SEQUENCE</scope>
    <source>
        <strain evidence="12">CHK186-9395</strain>
    </source>
</reference>
<keyword evidence="7 9" id="KW-0234">DNA repair</keyword>
<dbReference type="Gene3D" id="3.30.160.70">
    <property type="entry name" value="Methylated DNA-protein cysteine methyltransferase domain"/>
    <property type="match status" value="1"/>
</dbReference>
<accession>A0A9D1SXR9</accession>
<dbReference type="HAMAP" id="MF_00772">
    <property type="entry name" value="OGT"/>
    <property type="match status" value="1"/>
</dbReference>
<comment type="caution">
    <text evidence="12">The sequence shown here is derived from an EMBL/GenBank/DDBJ whole genome shotgun (WGS) entry which is preliminary data.</text>
</comment>
<dbReference type="InterPro" id="IPR008332">
    <property type="entry name" value="MethylG_MeTrfase_N"/>
</dbReference>
<dbReference type="NCBIfam" id="TIGR00589">
    <property type="entry name" value="ogt"/>
    <property type="match status" value="1"/>
</dbReference>
<dbReference type="SUPFAM" id="SSF46767">
    <property type="entry name" value="Methylated DNA-protein cysteine methyltransferase, C-terminal domain"/>
    <property type="match status" value="1"/>
</dbReference>
<dbReference type="Gene3D" id="1.10.10.10">
    <property type="entry name" value="Winged helix-like DNA-binding domain superfamily/Winged helix DNA-binding domain"/>
    <property type="match status" value="1"/>
</dbReference>
<evidence type="ECO:0000256" key="2">
    <source>
        <dbReference type="ARBA" id="ARBA00008711"/>
    </source>
</evidence>
<evidence type="ECO:0000259" key="10">
    <source>
        <dbReference type="Pfam" id="PF01035"/>
    </source>
</evidence>
<comment type="catalytic activity">
    <reaction evidence="1 9">
        <text>a 4-O-methyl-thymidine in DNA + L-cysteinyl-[protein] = a thymidine in DNA + S-methyl-L-cysteinyl-[protein]</text>
        <dbReference type="Rhea" id="RHEA:53428"/>
        <dbReference type="Rhea" id="RHEA-COMP:10131"/>
        <dbReference type="Rhea" id="RHEA-COMP:10132"/>
        <dbReference type="Rhea" id="RHEA-COMP:13555"/>
        <dbReference type="Rhea" id="RHEA-COMP:13556"/>
        <dbReference type="ChEBI" id="CHEBI:29950"/>
        <dbReference type="ChEBI" id="CHEBI:82612"/>
        <dbReference type="ChEBI" id="CHEBI:137386"/>
        <dbReference type="ChEBI" id="CHEBI:137387"/>
        <dbReference type="EC" id="2.1.1.63"/>
    </reaction>
</comment>
<feature type="domain" description="Methylguanine DNA methyltransferase ribonuclease-like" evidence="11">
    <location>
        <begin position="6"/>
        <end position="67"/>
    </location>
</feature>
<proteinExistence type="inferred from homology"/>
<comment type="subcellular location">
    <subcellularLocation>
        <location evidence="9">Cytoplasm</location>
    </subcellularLocation>
</comment>
<reference evidence="12" key="1">
    <citation type="submission" date="2020-10" db="EMBL/GenBank/DDBJ databases">
        <authorList>
            <person name="Gilroy R."/>
        </authorList>
    </citation>
    <scope>NUCLEOTIDE SEQUENCE</scope>
    <source>
        <strain evidence="12">CHK186-9395</strain>
    </source>
</reference>
<dbReference type="Proteomes" id="UP000886861">
    <property type="component" value="Unassembled WGS sequence"/>
</dbReference>
<dbReference type="SUPFAM" id="SSF53155">
    <property type="entry name" value="Methylated DNA-protein cysteine methyltransferase domain"/>
    <property type="match status" value="1"/>
</dbReference>
<comment type="function">
    <text evidence="9">Involved in the cellular defense against the biological effects of O6-methylguanine (O6-MeG) and O4-methylthymine (O4-MeT) in DNA. Repairs the methylated nucleobase in DNA by stoichiometrically transferring the methyl group to a cysteine residue in the enzyme. This is a suicide reaction: the enzyme is irreversibly inactivated.</text>
</comment>
<dbReference type="InterPro" id="IPR014048">
    <property type="entry name" value="MethylDNA_cys_MeTrfase_DNA-bd"/>
</dbReference>
<dbReference type="AlphaFoldDB" id="A0A9D1SXR9"/>
<gene>
    <name evidence="12" type="ORF">IAA62_00100</name>
</gene>
<evidence type="ECO:0000313" key="12">
    <source>
        <dbReference type="EMBL" id="HIV00953.1"/>
    </source>
</evidence>
<dbReference type="InterPro" id="IPR036217">
    <property type="entry name" value="MethylDNA_cys_MeTrfase_DNAb"/>
</dbReference>
<dbReference type="GO" id="GO:0006307">
    <property type="term" value="P:DNA alkylation repair"/>
    <property type="evidence" value="ECO:0007669"/>
    <property type="project" value="UniProtKB-UniRule"/>
</dbReference>
<dbReference type="PANTHER" id="PTHR10815">
    <property type="entry name" value="METHYLATED-DNA--PROTEIN-CYSTEINE METHYLTRANSFERASE"/>
    <property type="match status" value="1"/>
</dbReference>
<keyword evidence="3 9" id="KW-0963">Cytoplasm</keyword>
<dbReference type="InterPro" id="IPR001497">
    <property type="entry name" value="MethylDNA_cys_MeTrfase_AS"/>
</dbReference>
<dbReference type="Pfam" id="PF01035">
    <property type="entry name" value="DNA_binding_1"/>
    <property type="match status" value="1"/>
</dbReference>
<evidence type="ECO:0000256" key="3">
    <source>
        <dbReference type="ARBA" id="ARBA00022490"/>
    </source>
</evidence>
<evidence type="ECO:0000259" key="11">
    <source>
        <dbReference type="Pfam" id="PF02870"/>
    </source>
</evidence>
<evidence type="ECO:0000256" key="1">
    <source>
        <dbReference type="ARBA" id="ARBA00001286"/>
    </source>
</evidence>
<evidence type="ECO:0000256" key="4">
    <source>
        <dbReference type="ARBA" id="ARBA00022603"/>
    </source>
</evidence>
<dbReference type="GO" id="GO:0005737">
    <property type="term" value="C:cytoplasm"/>
    <property type="evidence" value="ECO:0007669"/>
    <property type="project" value="UniProtKB-SubCell"/>
</dbReference>
<dbReference type="PROSITE" id="PS00374">
    <property type="entry name" value="MGMT"/>
    <property type="match status" value="1"/>
</dbReference>
<evidence type="ECO:0000256" key="6">
    <source>
        <dbReference type="ARBA" id="ARBA00022763"/>
    </source>
</evidence>
<comment type="catalytic activity">
    <reaction evidence="8 9">
        <text>a 6-O-methyl-2'-deoxyguanosine in DNA + L-cysteinyl-[protein] = S-methyl-L-cysteinyl-[protein] + a 2'-deoxyguanosine in DNA</text>
        <dbReference type="Rhea" id="RHEA:24000"/>
        <dbReference type="Rhea" id="RHEA-COMP:10131"/>
        <dbReference type="Rhea" id="RHEA-COMP:10132"/>
        <dbReference type="Rhea" id="RHEA-COMP:11367"/>
        <dbReference type="Rhea" id="RHEA-COMP:11368"/>
        <dbReference type="ChEBI" id="CHEBI:29950"/>
        <dbReference type="ChEBI" id="CHEBI:82612"/>
        <dbReference type="ChEBI" id="CHEBI:85445"/>
        <dbReference type="ChEBI" id="CHEBI:85448"/>
        <dbReference type="EC" id="2.1.1.63"/>
    </reaction>
</comment>
<feature type="domain" description="Methylated-DNA-[protein]-cysteine S-methyltransferase DNA binding" evidence="10">
    <location>
        <begin position="82"/>
        <end position="166"/>
    </location>
</feature>
<dbReference type="EMBL" id="DVOJ01000001">
    <property type="protein sequence ID" value="HIV00953.1"/>
    <property type="molecule type" value="Genomic_DNA"/>
</dbReference>
<evidence type="ECO:0000256" key="5">
    <source>
        <dbReference type="ARBA" id="ARBA00022679"/>
    </source>
</evidence>
<dbReference type="InterPro" id="IPR036388">
    <property type="entry name" value="WH-like_DNA-bd_sf"/>
</dbReference>
<dbReference type="GO" id="GO:0003908">
    <property type="term" value="F:methylated-DNA-[protein]-cysteine S-methyltransferase activity"/>
    <property type="evidence" value="ECO:0007669"/>
    <property type="project" value="UniProtKB-UniRule"/>
</dbReference>
<evidence type="ECO:0000256" key="9">
    <source>
        <dbReference type="HAMAP-Rule" id="MF_00772"/>
    </source>
</evidence>
<sequence>MNTKFKSYYNSPLGKIIIVTDNASVCGVYFDNQKYMPENLEDYEINDNILAINEVKNWLDKYFEGKNPSVKKLSIKLIGSEFKLLVWSVLKTIPYGKTLTYGEIAQMLSKKMNKEKMSARAVGSAVGHNPISIIIPCHRVLGKNNKITGYAGGIDKKIELLKLEGINVNN</sequence>
<dbReference type="EC" id="2.1.1.63" evidence="9"/>
<name>A0A9D1SXR9_9FIRM</name>
<dbReference type="Pfam" id="PF02870">
    <property type="entry name" value="Methyltransf_1N"/>
    <property type="match status" value="1"/>
</dbReference>
<keyword evidence="5 9" id="KW-0808">Transferase</keyword>
<comment type="miscellaneous">
    <text evidence="9">This enzyme catalyzes only one turnover and therefore is not strictly catalytic. According to one definition, an enzyme is a biocatalyst that acts repeatedly and over many reaction cycles.</text>
</comment>